<dbReference type="InterPro" id="IPR032710">
    <property type="entry name" value="NTF2-like_dom_sf"/>
</dbReference>
<keyword evidence="3" id="KW-1185">Reference proteome</keyword>
<dbReference type="Pfam" id="PF12680">
    <property type="entry name" value="SnoaL_2"/>
    <property type="match status" value="1"/>
</dbReference>
<dbReference type="OrthoDB" id="4646138at2759"/>
<sequence>MSDSTVATESLVRKFITLFGSHKFLDTLPLAAPTATWRISGIKEQNVAAGLKLFKEHIQGMLDVPKEILNWERLEIDVVDLLVDHKGEKAVLEVVAKIKDDDGVYRYTNDAAFIFEVKEGKIQSIREYMDFAPVAKYITEKREREGIE</sequence>
<evidence type="ECO:0000313" key="2">
    <source>
        <dbReference type="EMBL" id="KAF9534034.1"/>
    </source>
</evidence>
<dbReference type="AlphaFoldDB" id="A0A9P6JVL5"/>
<proteinExistence type="predicted"/>
<protein>
    <recommendedName>
        <fullName evidence="1">SnoaL-like domain-containing protein</fullName>
    </recommendedName>
</protein>
<feature type="domain" description="SnoaL-like" evidence="1">
    <location>
        <begin position="12"/>
        <end position="124"/>
    </location>
</feature>
<evidence type="ECO:0000259" key="1">
    <source>
        <dbReference type="Pfam" id="PF12680"/>
    </source>
</evidence>
<dbReference type="Proteomes" id="UP000807306">
    <property type="component" value="Unassembled WGS sequence"/>
</dbReference>
<comment type="caution">
    <text evidence="2">The sequence shown here is derived from an EMBL/GenBank/DDBJ whole genome shotgun (WGS) entry which is preliminary data.</text>
</comment>
<dbReference type="EMBL" id="MU157827">
    <property type="protein sequence ID" value="KAF9534034.1"/>
    <property type="molecule type" value="Genomic_DNA"/>
</dbReference>
<reference evidence="2" key="1">
    <citation type="submission" date="2020-11" db="EMBL/GenBank/DDBJ databases">
        <authorList>
            <consortium name="DOE Joint Genome Institute"/>
            <person name="Ahrendt S."/>
            <person name="Riley R."/>
            <person name="Andreopoulos W."/>
            <person name="Labutti K."/>
            <person name="Pangilinan J."/>
            <person name="Ruiz-Duenas F.J."/>
            <person name="Barrasa J.M."/>
            <person name="Sanchez-Garcia M."/>
            <person name="Camarero S."/>
            <person name="Miyauchi S."/>
            <person name="Serrano A."/>
            <person name="Linde D."/>
            <person name="Babiker R."/>
            <person name="Drula E."/>
            <person name="Ayuso-Fernandez I."/>
            <person name="Pacheco R."/>
            <person name="Padilla G."/>
            <person name="Ferreira P."/>
            <person name="Barriuso J."/>
            <person name="Kellner H."/>
            <person name="Castanera R."/>
            <person name="Alfaro M."/>
            <person name="Ramirez L."/>
            <person name="Pisabarro A.G."/>
            <person name="Kuo A."/>
            <person name="Tritt A."/>
            <person name="Lipzen A."/>
            <person name="He G."/>
            <person name="Yan M."/>
            <person name="Ng V."/>
            <person name="Cullen D."/>
            <person name="Martin F."/>
            <person name="Rosso M.-N."/>
            <person name="Henrissat B."/>
            <person name="Hibbett D."/>
            <person name="Martinez A.T."/>
            <person name="Grigoriev I.V."/>
        </authorList>
    </citation>
    <scope>NUCLEOTIDE SEQUENCE</scope>
    <source>
        <strain evidence="2">CBS 506.95</strain>
    </source>
</reference>
<name>A0A9P6JVL5_9AGAR</name>
<dbReference type="Gene3D" id="3.10.450.50">
    <property type="match status" value="1"/>
</dbReference>
<organism evidence="2 3">
    <name type="scientific">Crepidotus variabilis</name>
    <dbReference type="NCBI Taxonomy" id="179855"/>
    <lineage>
        <taxon>Eukaryota</taxon>
        <taxon>Fungi</taxon>
        <taxon>Dikarya</taxon>
        <taxon>Basidiomycota</taxon>
        <taxon>Agaricomycotina</taxon>
        <taxon>Agaricomycetes</taxon>
        <taxon>Agaricomycetidae</taxon>
        <taxon>Agaricales</taxon>
        <taxon>Agaricineae</taxon>
        <taxon>Crepidotaceae</taxon>
        <taxon>Crepidotus</taxon>
    </lineage>
</organism>
<evidence type="ECO:0000313" key="3">
    <source>
        <dbReference type="Proteomes" id="UP000807306"/>
    </source>
</evidence>
<dbReference type="InterPro" id="IPR037401">
    <property type="entry name" value="SnoaL-like"/>
</dbReference>
<dbReference type="SUPFAM" id="SSF54427">
    <property type="entry name" value="NTF2-like"/>
    <property type="match status" value="1"/>
</dbReference>
<gene>
    <name evidence="2" type="ORF">CPB83DRAFT_902703</name>
</gene>
<accession>A0A9P6JVL5</accession>